<name>A0ABS9IP42_9ACTN</name>
<evidence type="ECO:0000256" key="1">
    <source>
        <dbReference type="ARBA" id="ARBA00005254"/>
    </source>
</evidence>
<dbReference type="Proteomes" id="UP001200110">
    <property type="component" value="Unassembled WGS sequence"/>
</dbReference>
<sequence>MTTEIDTNEPVLLVEQHDAVRLLTLNRPSVRNALNTDLIHRLRTAIADADADDRVDVVVLTGSGDAFCAGLDLRQLGGTGANAEHISADTIPVGHPWTPIRKPVIGAVNGPAITGGLEIALACDFLIASDRARFADTHSRVGVLPGWGLTTRLPEAVGAGFARRMSMTGDFVDAAGALRVGLVTEVVPHDELVPTTLRVAFAVAQNDQQGLRTLLASYRRAHAHIIDPALAAENATSVAWMRGFDPATVAERRASIVERGRDQNKDVQ</sequence>
<dbReference type="NCBIfam" id="NF004840">
    <property type="entry name" value="PRK06190.1"/>
    <property type="match status" value="1"/>
</dbReference>
<keyword evidence="2" id="KW-0456">Lyase</keyword>
<comment type="caution">
    <text evidence="2">The sequence shown here is derived from an EMBL/GenBank/DDBJ whole genome shotgun (WGS) entry which is preliminary data.</text>
</comment>
<dbReference type="PANTHER" id="PTHR43802:SF1">
    <property type="entry name" value="IP11341P-RELATED"/>
    <property type="match status" value="1"/>
</dbReference>
<dbReference type="GO" id="GO:0004300">
    <property type="term" value="F:enoyl-CoA hydratase activity"/>
    <property type="evidence" value="ECO:0007669"/>
    <property type="project" value="UniProtKB-EC"/>
</dbReference>
<evidence type="ECO:0000313" key="3">
    <source>
        <dbReference type="Proteomes" id="UP001200110"/>
    </source>
</evidence>
<dbReference type="InterPro" id="IPR001753">
    <property type="entry name" value="Enoyl-CoA_hydra/iso"/>
</dbReference>
<organism evidence="2 3">
    <name type="scientific">Gordonia liuliyuniae</name>
    <dbReference type="NCBI Taxonomy" id="2911517"/>
    <lineage>
        <taxon>Bacteria</taxon>
        <taxon>Bacillati</taxon>
        <taxon>Actinomycetota</taxon>
        <taxon>Actinomycetes</taxon>
        <taxon>Mycobacteriales</taxon>
        <taxon>Gordoniaceae</taxon>
        <taxon>Gordonia</taxon>
    </lineage>
</organism>
<protein>
    <submittedName>
        <fullName evidence="2">Enoyl-CoA hydratase</fullName>
        <ecNumber evidence="2">4.2.1.17</ecNumber>
    </submittedName>
</protein>
<reference evidence="2 3" key="1">
    <citation type="submission" date="2022-01" db="EMBL/GenBank/DDBJ databases">
        <authorList>
            <person name="Huang Y."/>
        </authorList>
    </citation>
    <scope>NUCLEOTIDE SEQUENCE [LARGE SCALE GENOMIC DNA]</scope>
    <source>
        <strain evidence="2 3">HY366</strain>
    </source>
</reference>
<accession>A0ABS9IP42</accession>
<dbReference type="RefSeq" id="WP_236996515.1">
    <property type="nucleotide sequence ID" value="NZ_JAKKOR010000001.1"/>
</dbReference>
<dbReference type="Gene3D" id="3.90.226.10">
    <property type="entry name" value="2-enoyl-CoA Hydratase, Chain A, domain 1"/>
    <property type="match status" value="1"/>
</dbReference>
<keyword evidence="3" id="KW-1185">Reference proteome</keyword>
<dbReference type="EMBL" id="JAKKOR010000001">
    <property type="protein sequence ID" value="MCF8587299.1"/>
    <property type="molecule type" value="Genomic_DNA"/>
</dbReference>
<evidence type="ECO:0000313" key="2">
    <source>
        <dbReference type="EMBL" id="MCF8587299.1"/>
    </source>
</evidence>
<dbReference type="InterPro" id="IPR029045">
    <property type="entry name" value="ClpP/crotonase-like_dom_sf"/>
</dbReference>
<comment type="similarity">
    <text evidence="1">Belongs to the enoyl-CoA hydratase/isomerase family.</text>
</comment>
<dbReference type="CDD" id="cd06558">
    <property type="entry name" value="crotonase-like"/>
    <property type="match status" value="1"/>
</dbReference>
<dbReference type="Pfam" id="PF00378">
    <property type="entry name" value="ECH_1"/>
    <property type="match status" value="1"/>
</dbReference>
<dbReference type="SUPFAM" id="SSF52096">
    <property type="entry name" value="ClpP/crotonase"/>
    <property type="match status" value="1"/>
</dbReference>
<dbReference type="PANTHER" id="PTHR43802">
    <property type="entry name" value="ENOYL-COA HYDRATASE"/>
    <property type="match status" value="1"/>
</dbReference>
<dbReference type="EC" id="4.2.1.17" evidence="2"/>
<proteinExistence type="inferred from homology"/>
<gene>
    <name evidence="2" type="ORF">L5G33_02315</name>
</gene>